<dbReference type="OrthoDB" id="1740536at2759"/>
<dbReference type="PaxDb" id="4097-A0A1S4A7C7"/>
<dbReference type="AlphaFoldDB" id="A0A1S4A7C7"/>
<dbReference type="RefSeq" id="XP_016472542.1">
    <property type="nucleotide sequence ID" value="XM_016617056.1"/>
</dbReference>
<sequence>MRSDPSKRNPDFRCEFHNDHGHRTVDCRLLQGEVEHLLKQGYLTDMFNEKGRQLYMNNRQEPPKPPSSKRIVNVIIRGDEVNGVTYTDAKKTSKVTVTHGKQVCQVLDGDNITFDDEDADDLMIPHNYALVISQLVHDTNIK</sequence>
<dbReference type="KEGG" id="nta:107794563"/>
<evidence type="ECO:0000313" key="2">
    <source>
        <dbReference type="RefSeq" id="XP_016472542.2"/>
    </source>
</evidence>
<protein>
    <submittedName>
        <fullName evidence="2">Uncharacterized protein LOC107794563</fullName>
    </submittedName>
</protein>
<dbReference type="Proteomes" id="UP000790787">
    <property type="component" value="Chromosome 10"/>
</dbReference>
<name>A0A1S4A7C7_TOBAC</name>
<gene>
    <name evidence="2" type="primary">LOC107794563</name>
</gene>
<accession>A0A1S4A7C7</accession>
<keyword evidence="1" id="KW-1185">Reference proteome</keyword>
<dbReference type="GeneID" id="107794563"/>
<reference evidence="2" key="2">
    <citation type="submission" date="2025-08" db="UniProtKB">
        <authorList>
            <consortium name="RefSeq"/>
        </authorList>
    </citation>
    <scope>IDENTIFICATION</scope>
    <source>
        <tissue evidence="2">Leaf</tissue>
    </source>
</reference>
<proteinExistence type="predicted"/>
<dbReference type="RefSeq" id="XP_016472542.2">
    <property type="nucleotide sequence ID" value="XM_016617056.2"/>
</dbReference>
<reference evidence="1" key="1">
    <citation type="journal article" date="2014" name="Nat. Commun.">
        <title>The tobacco genome sequence and its comparison with those of tomato and potato.</title>
        <authorList>
            <person name="Sierro N."/>
            <person name="Battey J.N."/>
            <person name="Ouadi S."/>
            <person name="Bakaher N."/>
            <person name="Bovet L."/>
            <person name="Willig A."/>
            <person name="Goepfert S."/>
            <person name="Peitsch M.C."/>
            <person name="Ivanov N.V."/>
        </authorList>
    </citation>
    <scope>NUCLEOTIDE SEQUENCE [LARGE SCALE GENOMIC DNA]</scope>
</reference>
<dbReference type="PANTHER" id="PTHR33240">
    <property type="entry name" value="OS08G0508500 PROTEIN"/>
    <property type="match status" value="1"/>
</dbReference>
<organism evidence="1 2">
    <name type="scientific">Nicotiana tabacum</name>
    <name type="common">Common tobacco</name>
    <dbReference type="NCBI Taxonomy" id="4097"/>
    <lineage>
        <taxon>Eukaryota</taxon>
        <taxon>Viridiplantae</taxon>
        <taxon>Streptophyta</taxon>
        <taxon>Embryophyta</taxon>
        <taxon>Tracheophyta</taxon>
        <taxon>Spermatophyta</taxon>
        <taxon>Magnoliopsida</taxon>
        <taxon>eudicotyledons</taxon>
        <taxon>Gunneridae</taxon>
        <taxon>Pentapetalae</taxon>
        <taxon>asterids</taxon>
        <taxon>lamiids</taxon>
        <taxon>Solanales</taxon>
        <taxon>Solanaceae</taxon>
        <taxon>Nicotianoideae</taxon>
        <taxon>Nicotianeae</taxon>
        <taxon>Nicotiana</taxon>
    </lineage>
</organism>
<dbReference type="PANTHER" id="PTHR33240:SF8">
    <property type="entry name" value="OS03G0439900 PROTEIN"/>
    <property type="match status" value="1"/>
</dbReference>
<evidence type="ECO:0000313" key="1">
    <source>
        <dbReference type="Proteomes" id="UP000790787"/>
    </source>
</evidence>